<evidence type="ECO:0000256" key="5">
    <source>
        <dbReference type="ARBA" id="ARBA00022759"/>
    </source>
</evidence>
<dbReference type="InterPro" id="IPR005135">
    <property type="entry name" value="Endo/exonuclease/phosphatase"/>
</dbReference>
<organism evidence="14 15">
    <name type="scientific">Oryzias sinensis</name>
    <name type="common">Chinese medaka</name>
    <dbReference type="NCBI Taxonomy" id="183150"/>
    <lineage>
        <taxon>Eukaryota</taxon>
        <taxon>Metazoa</taxon>
        <taxon>Chordata</taxon>
        <taxon>Craniata</taxon>
        <taxon>Vertebrata</taxon>
        <taxon>Euteleostomi</taxon>
        <taxon>Actinopterygii</taxon>
        <taxon>Neopterygii</taxon>
        <taxon>Teleostei</taxon>
        <taxon>Neoteleostei</taxon>
        <taxon>Acanthomorphata</taxon>
        <taxon>Ovalentaria</taxon>
        <taxon>Atherinomorphae</taxon>
        <taxon>Beloniformes</taxon>
        <taxon>Adrianichthyidae</taxon>
        <taxon>Oryziinae</taxon>
        <taxon>Oryzias</taxon>
    </lineage>
</organism>
<dbReference type="GO" id="GO:0005783">
    <property type="term" value="C:endoplasmic reticulum"/>
    <property type="evidence" value="ECO:0007669"/>
    <property type="project" value="UniProtKB-SubCell"/>
</dbReference>
<dbReference type="Gene3D" id="3.60.10.10">
    <property type="entry name" value="Endonuclease/exonuclease/phosphatase"/>
    <property type="match status" value="1"/>
</dbReference>
<keyword evidence="6" id="KW-0378">Hydrolase</keyword>
<dbReference type="InterPro" id="IPR016202">
    <property type="entry name" value="DNase_I"/>
</dbReference>
<dbReference type="AlphaFoldDB" id="A0A8C8DTU3"/>
<dbReference type="PANTHER" id="PTHR11371">
    <property type="entry name" value="DEOXYRIBONUCLEASE"/>
    <property type="match status" value="1"/>
</dbReference>
<dbReference type="GO" id="GO:0003677">
    <property type="term" value="F:DNA binding"/>
    <property type="evidence" value="ECO:0007669"/>
    <property type="project" value="TreeGrafter"/>
</dbReference>
<dbReference type="InterPro" id="IPR033125">
    <property type="entry name" value="DNASE_I_2"/>
</dbReference>
<evidence type="ECO:0000256" key="9">
    <source>
        <dbReference type="ARBA" id="ARBA00023180"/>
    </source>
</evidence>
<reference evidence="14" key="1">
    <citation type="submission" date="2025-08" db="UniProtKB">
        <authorList>
            <consortium name="Ensembl"/>
        </authorList>
    </citation>
    <scope>IDENTIFICATION</scope>
</reference>
<evidence type="ECO:0000256" key="3">
    <source>
        <dbReference type="ARBA" id="ARBA00022722"/>
    </source>
</evidence>
<keyword evidence="5" id="KW-0255">Endonuclease</keyword>
<dbReference type="Pfam" id="PF03372">
    <property type="entry name" value="Exo_endo_phos"/>
    <property type="match status" value="1"/>
</dbReference>
<evidence type="ECO:0000256" key="4">
    <source>
        <dbReference type="ARBA" id="ARBA00022729"/>
    </source>
</evidence>
<proteinExistence type="inferred from homology"/>
<dbReference type="GO" id="GO:0004530">
    <property type="term" value="F:deoxyribonuclease I activity"/>
    <property type="evidence" value="ECO:0007669"/>
    <property type="project" value="TreeGrafter"/>
</dbReference>
<protein>
    <recommendedName>
        <fullName evidence="10">Deoxyribonuclease-1-like 1</fullName>
    </recommendedName>
    <alternativeName>
        <fullName evidence="12">DNase X</fullName>
    </alternativeName>
    <alternativeName>
        <fullName evidence="11">Deoxyribonuclease I-like 1</fullName>
    </alternativeName>
</protein>
<dbReference type="SMART" id="SM00476">
    <property type="entry name" value="DNaseIc"/>
    <property type="match status" value="1"/>
</dbReference>
<dbReference type="GO" id="GO:0006308">
    <property type="term" value="P:DNA catabolic process"/>
    <property type="evidence" value="ECO:0007669"/>
    <property type="project" value="InterPro"/>
</dbReference>
<dbReference type="SUPFAM" id="SSF56219">
    <property type="entry name" value="DNase I-like"/>
    <property type="match status" value="1"/>
</dbReference>
<feature type="domain" description="Endonuclease/exonuclease/phosphatase" evidence="13">
    <location>
        <begin position="56"/>
        <end position="211"/>
    </location>
</feature>
<keyword evidence="4" id="KW-0732">Signal</keyword>
<dbReference type="PROSITE" id="PS00918">
    <property type="entry name" value="DNASE_I_2"/>
    <property type="match status" value="1"/>
</dbReference>
<keyword evidence="3" id="KW-0540">Nuclease</keyword>
<comment type="similarity">
    <text evidence="2">Belongs to the DNase I family.</text>
</comment>
<reference evidence="14" key="2">
    <citation type="submission" date="2025-09" db="UniProtKB">
        <authorList>
            <consortium name="Ensembl"/>
        </authorList>
    </citation>
    <scope>IDENTIFICATION</scope>
</reference>
<evidence type="ECO:0000256" key="8">
    <source>
        <dbReference type="ARBA" id="ARBA00023157"/>
    </source>
</evidence>
<dbReference type="GO" id="GO:0005634">
    <property type="term" value="C:nucleus"/>
    <property type="evidence" value="ECO:0007669"/>
    <property type="project" value="TreeGrafter"/>
</dbReference>
<dbReference type="InterPro" id="IPR036691">
    <property type="entry name" value="Endo/exonu/phosph_ase_sf"/>
</dbReference>
<keyword evidence="7" id="KW-0256">Endoplasmic reticulum</keyword>
<evidence type="ECO:0000256" key="1">
    <source>
        <dbReference type="ARBA" id="ARBA00004240"/>
    </source>
</evidence>
<evidence type="ECO:0000313" key="14">
    <source>
        <dbReference type="Ensembl" id="ENSOSIP00000029144.1"/>
    </source>
</evidence>
<dbReference type="Proteomes" id="UP000694383">
    <property type="component" value="Unplaced"/>
</dbReference>
<evidence type="ECO:0000256" key="10">
    <source>
        <dbReference type="ARBA" id="ARBA00041152"/>
    </source>
</evidence>
<dbReference type="InterPro" id="IPR018057">
    <property type="entry name" value="Deoxyribonuclease-1_AS"/>
</dbReference>
<keyword evidence="8" id="KW-1015">Disulfide bond</keyword>
<accession>A0A8C8DTU3</accession>
<evidence type="ECO:0000256" key="12">
    <source>
        <dbReference type="ARBA" id="ARBA00043073"/>
    </source>
</evidence>
<evidence type="ECO:0000256" key="7">
    <source>
        <dbReference type="ARBA" id="ARBA00022824"/>
    </source>
</evidence>
<name>A0A8C8DTU3_9TELE</name>
<dbReference type="PRINTS" id="PR00130">
    <property type="entry name" value="DNASEI"/>
</dbReference>
<dbReference type="Ensembl" id="ENSOSIT00000030708.1">
    <property type="protein sequence ID" value="ENSOSIP00000029144.1"/>
    <property type="gene ID" value="ENSOSIG00000015136.1"/>
</dbReference>
<evidence type="ECO:0000259" key="13">
    <source>
        <dbReference type="Pfam" id="PF03372"/>
    </source>
</evidence>
<sequence>MHSMFLKSPEPSEAYRVDGRAWSVWRGCSLWIVALTHLLSASLCCRFDPKHQYKSVSSERLGRSDSYQEQYVFIYRSSTTTVMDEYQYPDDRPGDEDAFSREPFVVRFKAPQTAVKEFVLIPQHTTPTNTTKELDALYDVLQQVRKMWKTDNVMLLGDFNADCSYLPKKNRKNVRLITDTSLSWLIPDTADTTVRSTTSCAYDRIVVHGETFDRAIVPSSAKAFNFQEEYGLTEKQVTFKKTKNKTKKSLKSHLHN</sequence>
<keyword evidence="15" id="KW-1185">Reference proteome</keyword>
<evidence type="ECO:0000256" key="2">
    <source>
        <dbReference type="ARBA" id="ARBA00007359"/>
    </source>
</evidence>
<dbReference type="GeneTree" id="ENSGT00950000182846"/>
<evidence type="ECO:0000256" key="11">
    <source>
        <dbReference type="ARBA" id="ARBA00042003"/>
    </source>
</evidence>
<evidence type="ECO:0000256" key="6">
    <source>
        <dbReference type="ARBA" id="ARBA00022801"/>
    </source>
</evidence>
<evidence type="ECO:0000313" key="15">
    <source>
        <dbReference type="Proteomes" id="UP000694383"/>
    </source>
</evidence>
<comment type="subcellular location">
    <subcellularLocation>
        <location evidence="1">Endoplasmic reticulum</location>
    </subcellularLocation>
</comment>
<dbReference type="PANTHER" id="PTHR11371:SF28">
    <property type="entry name" value="DEOXYRIBONUCLEASE-1-LIKE 1"/>
    <property type="match status" value="1"/>
</dbReference>
<keyword evidence="9" id="KW-0325">Glycoprotein</keyword>
<dbReference type="PROSITE" id="PS00919">
    <property type="entry name" value="DNASE_I_1"/>
    <property type="match status" value="1"/>
</dbReference>